<dbReference type="SUPFAM" id="SSF159501">
    <property type="entry name" value="EreA/ChaN-like"/>
    <property type="match status" value="1"/>
</dbReference>
<keyword evidence="2" id="KW-1185">Reference proteome</keyword>
<evidence type="ECO:0000313" key="2">
    <source>
        <dbReference type="Proteomes" id="UP000632138"/>
    </source>
</evidence>
<dbReference type="RefSeq" id="WP_203374751.1">
    <property type="nucleotide sequence ID" value="NZ_JAENHP010000001.1"/>
</dbReference>
<proteinExistence type="predicted"/>
<dbReference type="EMBL" id="JAENHP010000001">
    <property type="protein sequence ID" value="MBM2614900.1"/>
    <property type="molecule type" value="Genomic_DNA"/>
</dbReference>
<dbReference type="InterPro" id="IPR014622">
    <property type="entry name" value="UCP036794_erythomycin"/>
</dbReference>
<reference evidence="1 2" key="1">
    <citation type="submission" date="2021-01" db="EMBL/GenBank/DDBJ databases">
        <title>Actinoplanes sp. nov. LDG1-06 isolated from lichen.</title>
        <authorList>
            <person name="Saeng-In P."/>
            <person name="Phongsopitanun W."/>
            <person name="Kanchanasin P."/>
            <person name="Yuki M."/>
            <person name="Kudo T."/>
            <person name="Ohkuma M."/>
            <person name="Tanasupawat S."/>
        </authorList>
    </citation>
    <scope>NUCLEOTIDE SEQUENCE [LARGE SCALE GENOMIC DNA]</scope>
    <source>
        <strain evidence="1 2">LDG1-06</strain>
    </source>
</reference>
<name>A0ABS2A599_9ACTN</name>
<gene>
    <name evidence="1" type="ORF">JIG36_04925</name>
</gene>
<dbReference type="InterPro" id="IPR052036">
    <property type="entry name" value="Hydrolase/PRTase-associated"/>
</dbReference>
<evidence type="ECO:0000313" key="1">
    <source>
        <dbReference type="EMBL" id="MBM2614900.1"/>
    </source>
</evidence>
<dbReference type="Pfam" id="PF05139">
    <property type="entry name" value="Erythro_esteras"/>
    <property type="match status" value="1"/>
</dbReference>
<dbReference type="PANTHER" id="PTHR31299">
    <property type="entry name" value="ESTERASE, PUTATIVE (AFU_ORTHOLOGUE AFUA_1G05850)-RELATED"/>
    <property type="match status" value="1"/>
</dbReference>
<protein>
    <submittedName>
        <fullName evidence="1">Erythromycin esterase family protein</fullName>
    </submittedName>
</protein>
<organism evidence="1 2">
    <name type="scientific">Paractinoplanes ovalisporus</name>
    <dbReference type="NCBI Taxonomy" id="2810368"/>
    <lineage>
        <taxon>Bacteria</taxon>
        <taxon>Bacillati</taxon>
        <taxon>Actinomycetota</taxon>
        <taxon>Actinomycetes</taxon>
        <taxon>Micromonosporales</taxon>
        <taxon>Micromonosporaceae</taxon>
        <taxon>Paractinoplanes</taxon>
    </lineage>
</organism>
<accession>A0ABS2A599</accession>
<dbReference type="PANTHER" id="PTHR31299:SF0">
    <property type="entry name" value="ESTERASE, PUTATIVE (AFU_ORTHOLOGUE AFUA_1G05850)-RELATED"/>
    <property type="match status" value="1"/>
</dbReference>
<dbReference type="PIRSF" id="PIRSF036794">
    <property type="entry name" value="UCP_erythr_ester"/>
    <property type="match status" value="1"/>
</dbReference>
<dbReference type="Proteomes" id="UP000632138">
    <property type="component" value="Unassembled WGS sequence"/>
</dbReference>
<sequence>MDVLSLLPFQPRVLGLGEPTHGTEVLLEVRNELFQHLVERAGYRTITIESDCLAGLIVDDYVAGGPGTLEEVAEHGISHDWGASAANRELIRWMRAFNEGRPEADRVRFAGFDGPLEIAAAPSPRPALFALHALLEETDLLPCTASELDDLLGADEQWANPSAMYEPAQSMGRSPEARRLRLIADDLAALLESAAPGLGDVERARLYARTATGLLRYHYWMADTSPARLTWLLNVRASMMVANLRALAARGPVLAFGHNVHLQRTRGSMRMGGEPLHWWSPGAFLGADYAFLSMAIGTFREHGVGAPPEDTIEGFLYAQPRSPLLVDAAGLGRILGDAKPVARESPWFGYAALDPAQLPDIDAIVFVRDA</sequence>
<dbReference type="Gene3D" id="3.30.1870.10">
    <property type="entry name" value="EreA-like, domain 2"/>
    <property type="match status" value="1"/>
</dbReference>
<dbReference type="CDD" id="cd14728">
    <property type="entry name" value="Ere-like"/>
    <property type="match status" value="1"/>
</dbReference>
<comment type="caution">
    <text evidence="1">The sequence shown here is derived from an EMBL/GenBank/DDBJ whole genome shotgun (WGS) entry which is preliminary data.</text>
</comment>
<dbReference type="InterPro" id="IPR007815">
    <property type="entry name" value="Emycin_Estase"/>
</dbReference>